<sequence length="501" mass="56253">MATANAIYESILTRVKRFELQEQLQKVVQKDLDSVCSHLRRASSSITALRQLQAAAEHVRPSGDWLPTTLGMRLKSIEKRERQLVRTMDQFNVEQSAKKWMQTKRKRGRKRKSLGDVVGLEEEEVKKGKEEKVVVVGGMIEENGEMRWCGKRDKAEVGKVVVRDEVKQQQKNEDGMDVESVDMVMAEEVVKEEKLDRIEVALLTDCDNKEATSEVVVVMQDALVRVKEEPVVCENEGDSPENEGPVLKPKELMNGVVPSMQYALKYVKEDPVLCDSRIDLPGEKGSKSKAEELTNGVVPALQDVLVKIKEEPVMCDNDVVSPEERGPRLEDHVAAAGGMTASLSEWTIAELSDESAMELEVPDSESDENFSPVHDTVTRLEKARISIQLIMFPAAVDQLRAYLIDHKYMTVIEVDGYLFAHKPITDEEAREIGCTIETIISVALKLPMRPKIKLALYDLFATVEQLELTLGKLPGSLRPATDKLSTYIKLHVGRSCGRWEL</sequence>
<dbReference type="OMA" id="GYLFAHK"/>
<keyword evidence="2" id="KW-1185">Reference proteome</keyword>
<reference evidence="1" key="2">
    <citation type="submission" date="2015-06" db="UniProtKB">
        <authorList>
            <consortium name="EnsemblProtists"/>
        </authorList>
    </citation>
    <scope>IDENTIFICATION</scope>
    <source>
        <strain evidence="1">Emoy2</strain>
    </source>
</reference>
<proteinExistence type="predicted"/>
<dbReference type="VEuPathDB" id="FungiDB:HpaG809909"/>
<dbReference type="eggNOG" id="ENOG502SMV3">
    <property type="taxonomic scope" value="Eukaryota"/>
</dbReference>
<dbReference type="EnsemblProtists" id="HpaT809909">
    <property type="protein sequence ID" value="HpaP809909"/>
    <property type="gene ID" value="HpaG809909"/>
</dbReference>
<protein>
    <submittedName>
        <fullName evidence="1">Uncharacterized protein</fullName>
    </submittedName>
</protein>
<evidence type="ECO:0000313" key="1">
    <source>
        <dbReference type="EnsemblProtists" id="HpaP809909"/>
    </source>
</evidence>
<accession>M4BTX2</accession>
<evidence type="ECO:0000313" key="2">
    <source>
        <dbReference type="Proteomes" id="UP000011713"/>
    </source>
</evidence>
<dbReference type="HOGENOM" id="CLU_671717_0_0_1"/>
<dbReference type="InParanoid" id="M4BTX2"/>
<organism evidence="1 2">
    <name type="scientific">Hyaloperonospora arabidopsidis (strain Emoy2)</name>
    <name type="common">Downy mildew agent</name>
    <name type="synonym">Peronospora arabidopsidis</name>
    <dbReference type="NCBI Taxonomy" id="559515"/>
    <lineage>
        <taxon>Eukaryota</taxon>
        <taxon>Sar</taxon>
        <taxon>Stramenopiles</taxon>
        <taxon>Oomycota</taxon>
        <taxon>Peronosporomycetes</taxon>
        <taxon>Peronosporales</taxon>
        <taxon>Peronosporaceae</taxon>
        <taxon>Hyaloperonospora</taxon>
    </lineage>
</organism>
<dbReference type="EMBL" id="JH597888">
    <property type="status" value="NOT_ANNOTATED_CDS"/>
    <property type="molecule type" value="Genomic_DNA"/>
</dbReference>
<dbReference type="Proteomes" id="UP000011713">
    <property type="component" value="Unassembled WGS sequence"/>
</dbReference>
<reference evidence="2" key="1">
    <citation type="journal article" date="2010" name="Science">
        <title>Signatures of adaptation to obligate biotrophy in the Hyaloperonospora arabidopsidis genome.</title>
        <authorList>
            <person name="Baxter L."/>
            <person name="Tripathy S."/>
            <person name="Ishaque N."/>
            <person name="Boot N."/>
            <person name="Cabral A."/>
            <person name="Kemen E."/>
            <person name="Thines M."/>
            <person name="Ah-Fong A."/>
            <person name="Anderson R."/>
            <person name="Badejoko W."/>
            <person name="Bittner-Eddy P."/>
            <person name="Boore J.L."/>
            <person name="Chibucos M.C."/>
            <person name="Coates M."/>
            <person name="Dehal P."/>
            <person name="Delehaunty K."/>
            <person name="Dong S."/>
            <person name="Downton P."/>
            <person name="Dumas B."/>
            <person name="Fabro G."/>
            <person name="Fronick C."/>
            <person name="Fuerstenberg S.I."/>
            <person name="Fulton L."/>
            <person name="Gaulin E."/>
            <person name="Govers F."/>
            <person name="Hughes L."/>
            <person name="Humphray S."/>
            <person name="Jiang R.H."/>
            <person name="Judelson H."/>
            <person name="Kamoun S."/>
            <person name="Kyung K."/>
            <person name="Meijer H."/>
            <person name="Minx P."/>
            <person name="Morris P."/>
            <person name="Nelson J."/>
            <person name="Phuntumart V."/>
            <person name="Qutob D."/>
            <person name="Rehmany A."/>
            <person name="Rougon-Cardoso A."/>
            <person name="Ryden P."/>
            <person name="Torto-Alalibo T."/>
            <person name="Studholme D."/>
            <person name="Wang Y."/>
            <person name="Win J."/>
            <person name="Wood J."/>
            <person name="Clifton S.W."/>
            <person name="Rogers J."/>
            <person name="Van den Ackerveken G."/>
            <person name="Jones J.D."/>
            <person name="McDowell J.M."/>
            <person name="Beynon J."/>
            <person name="Tyler B.M."/>
        </authorList>
    </citation>
    <scope>NUCLEOTIDE SEQUENCE [LARGE SCALE GENOMIC DNA]</scope>
    <source>
        <strain evidence="2">Emoy2</strain>
    </source>
</reference>
<name>M4BTX2_HYAAE</name>
<dbReference type="AlphaFoldDB" id="M4BTX2"/>